<organism evidence="9 10">
    <name type="scientific">Tenebrio molitor</name>
    <name type="common">Yellow mealworm beetle</name>
    <dbReference type="NCBI Taxonomy" id="7067"/>
    <lineage>
        <taxon>Eukaryota</taxon>
        <taxon>Metazoa</taxon>
        <taxon>Ecdysozoa</taxon>
        <taxon>Arthropoda</taxon>
        <taxon>Hexapoda</taxon>
        <taxon>Insecta</taxon>
        <taxon>Pterygota</taxon>
        <taxon>Neoptera</taxon>
        <taxon>Endopterygota</taxon>
        <taxon>Coleoptera</taxon>
        <taxon>Polyphaga</taxon>
        <taxon>Cucujiformia</taxon>
        <taxon>Tenebrionidae</taxon>
        <taxon>Tenebrio</taxon>
    </lineage>
</organism>
<dbReference type="InterPro" id="IPR012337">
    <property type="entry name" value="RNaseH-like_sf"/>
</dbReference>
<dbReference type="SUPFAM" id="SSF140996">
    <property type="entry name" value="Hermes dimerisation domain"/>
    <property type="match status" value="1"/>
</dbReference>
<sequence length="1955" mass="220068">MAPNFNPGIQSTLSTIHPQSNLTKRVMKELSRLFRTYRPDSHSGSSTILPKVELVFNVTPHISGKNHLNPRSDLIEAFLSANQPKTTDQIRADVRILLRQAAEQRKRSFKSRGDVLRQGDFVLLREHPISDTKQISMQVNTCQNGMIQEIFRNLGQANHTYHVAPLNDLLNTTSEAVIALRALDSPVDQWDQLLVHLLVQKLNIRTREDWEFSLGSNTDFPSYEQLAQYLSACARAQESIEGYGTPRKPSWKPTQSTPTQSSHQKGKLAHVHDQMYFKNDAYQTTMHVYVSGKAALLEDGELILGLRYEFWAQPYQIRRHALLSGFPTQIRSSHSATATRPAAILATSQAGIYSPSGATHRIRLLIDPGSENLNLISWQFQSQHIHRHLIHISSNFSTRWASVNNRITLQVSRMAFINSVDAENDAGSIGALNLQAAQSKLVQAVPTVQVTACQSNSTSPRCGRVNSGSDDQDSYRHANKTSNKARFVNNFNTRGKLRQFSGKSSSSRRTRCLIAANHSPNLLEKAGRMFEIPANFNWRGLKDGCSINNKKIKTSSHLPIHQYAIILVKFNNFITYGRGRDGNGLLLHELLENIEEDDRTPQSVAICPPDEPPGADTDRDSDLSDEEVLDLVKMSESDTLDTMEERDDNEQSVRNRNETMDDTNETNLEPSTFTRRSTQNRASKRKQLSQSHPVPFKAPKNKASVPLNWRCNAIDISSKVPNYQTDENDPAKNELKERVKSPVDAFRYFFSQQMLGQIVQETNRYAGATQKRVHNLNATNEEILTFIGVMLLSGYHTLPYRRLYWKLDSDVHLPLVSNAIRRNRFGELMSNIHLGNNEANDAFKQVKPGPNVSIDESIISCYGGHDPSGYIHHAEPYCGSSTRLPATGLGQGGDVVLGLGSYCIETGRSRLREFVGFDYEPASDEFTRKTTWIANNLTRGDLTAICSILCINYEGTLEEVAKRICSHLCDLNSLVPDAEACEDDDEDVEEDCATHSRPSTPPRDDVQVPVARSKFTMTFRDIQDTVRQFTGEDNYPVEVWIRDFEEIAKMMEWSDIEKLVCARRCMSGLAKLFIQSERGLSTWIKLKEALLDEFLEKITSAELYKRLSQRKIKKDETIQQYFFAMKELASRGMVEDSSLIHYVVDGIQDYPCNKIHLYEAKTLRQLKDKLETYSKVRPKTGSKFSSKSSSELASSGKPSQSSLAPSTTKQEFRCYNCNDSNHRASECKKPKREKGSCFTCGAMDHKQTECPANKTKSERRSATTENSNHVVQANRFNPITQSTSRPISVARSKQLDYQLIKLIASDYLPFSLVENEHFKEFVKMLNPSYVLPSRKTASHNLLDQVYTRLVEAVKRELATATAVTVTTDDWTSMSEGHYSRVNCRSNDCYLALTVHFINDECELCSFLLECFKYNERHTVENLAAETKRLLTEWSVYNEVVALVTDNAANMGATTGLDFITIKQHGAWKSTAIAEGYIETSLKRETEVADMLGPSTSTSSCVNLQSMPEPTATMRSIWNMEMQSKSNVRRQIDKTGGGEAETPPLTDVEEPLMHLLGWKDVTGTSCPEIGIEWLEQQPHLLLRIYPYVQAPAGPSRFEKLWWQLYCTRYNPNISDYRNCNDDGTFLMAGDEVMTVADISLSAITENVVAYIAGFVIRKMIQKLTCEICTMALYAGDLGVMKAFVARGVTLGPETSVEGHNTVRATNANYARESSSTFQHGPSDPDFRYRSRQNCDGWNRRHFRGFTTVAPMQQVLANPWRKSVSSGGDVQRLHQPYAAVDLGFVHEGQRPYASADQISPPCWAAVIPQDPTGEPDLTPDSPRPGIPKSRNRNYLEGSRGGRTPKTFRGYGRRSGLAAKEGLGGPSFQLALLGNFWIDFHALDPVYFVISTFIFQFNYRLAEYSLRESVSAQGREGRGFDSDPGRKKKGYILSRDSEVTLSHWSRSIELVITPLIDL</sequence>
<feature type="region of interest" description="Disordered" evidence="7">
    <location>
        <begin position="242"/>
        <end position="265"/>
    </location>
</feature>
<feature type="compositionally biased region" description="Acidic residues" evidence="7">
    <location>
        <begin position="638"/>
        <end position="648"/>
    </location>
</feature>
<dbReference type="InterPro" id="IPR001878">
    <property type="entry name" value="Znf_CCHC"/>
</dbReference>
<evidence type="ECO:0000256" key="2">
    <source>
        <dbReference type="ARBA" id="ARBA00022723"/>
    </source>
</evidence>
<feature type="region of interest" description="Disordered" evidence="7">
    <location>
        <begin position="1177"/>
        <end position="1205"/>
    </location>
</feature>
<feature type="compositionally biased region" description="Polar residues" evidence="7">
    <location>
        <begin position="665"/>
        <end position="681"/>
    </location>
</feature>
<evidence type="ECO:0000313" key="9">
    <source>
        <dbReference type="EMBL" id="KAH0809235.1"/>
    </source>
</evidence>
<dbReference type="Proteomes" id="UP000719412">
    <property type="component" value="Unassembled WGS sequence"/>
</dbReference>
<keyword evidence="2" id="KW-0479">Metal-binding</keyword>
<dbReference type="SUPFAM" id="SSF53098">
    <property type="entry name" value="Ribonuclease H-like"/>
    <property type="match status" value="1"/>
</dbReference>
<dbReference type="GO" id="GO:0008270">
    <property type="term" value="F:zinc ion binding"/>
    <property type="evidence" value="ECO:0007669"/>
    <property type="project" value="UniProtKB-KW"/>
</dbReference>
<dbReference type="SMART" id="SM00343">
    <property type="entry name" value="ZnF_C2HC"/>
    <property type="match status" value="2"/>
</dbReference>
<proteinExistence type="predicted"/>
<evidence type="ECO:0000256" key="4">
    <source>
        <dbReference type="ARBA" id="ARBA00022833"/>
    </source>
</evidence>
<comment type="subcellular location">
    <subcellularLocation>
        <location evidence="1">Nucleus</location>
    </subcellularLocation>
</comment>
<dbReference type="InterPro" id="IPR029526">
    <property type="entry name" value="PGBD"/>
</dbReference>
<evidence type="ECO:0000256" key="1">
    <source>
        <dbReference type="ARBA" id="ARBA00004123"/>
    </source>
</evidence>
<gene>
    <name evidence="9" type="ORF">GEV33_013556</name>
</gene>
<keyword evidence="10" id="KW-1185">Reference proteome</keyword>
<reference evidence="9" key="1">
    <citation type="journal article" date="2020" name="J Insects Food Feed">
        <title>The yellow mealworm (Tenebrio molitor) genome: a resource for the emerging insects as food and feed industry.</title>
        <authorList>
            <person name="Eriksson T."/>
            <person name="Andere A."/>
            <person name="Kelstrup H."/>
            <person name="Emery V."/>
            <person name="Picard C."/>
        </authorList>
    </citation>
    <scope>NUCLEOTIDE SEQUENCE</scope>
    <source>
        <strain evidence="9">Stoneville</strain>
        <tissue evidence="9">Whole head</tissue>
    </source>
</reference>
<evidence type="ECO:0000256" key="3">
    <source>
        <dbReference type="ARBA" id="ARBA00022771"/>
    </source>
</evidence>
<protein>
    <recommendedName>
        <fullName evidence="8">CCHC-type domain-containing protein</fullName>
    </recommendedName>
</protein>
<dbReference type="PANTHER" id="PTHR46481:SF10">
    <property type="entry name" value="ZINC FINGER BED DOMAIN-CONTAINING PROTEIN 39"/>
    <property type="match status" value="1"/>
</dbReference>
<evidence type="ECO:0000256" key="5">
    <source>
        <dbReference type="ARBA" id="ARBA00023242"/>
    </source>
</evidence>
<feature type="domain" description="CCHC-type" evidence="8">
    <location>
        <begin position="1213"/>
        <end position="1229"/>
    </location>
</feature>
<dbReference type="PANTHER" id="PTHR46481">
    <property type="entry name" value="ZINC FINGER BED DOMAIN-CONTAINING PROTEIN 4"/>
    <property type="match status" value="1"/>
</dbReference>
<dbReference type="SUPFAM" id="SSF57756">
    <property type="entry name" value="Retrovirus zinc finger-like domains"/>
    <property type="match status" value="1"/>
</dbReference>
<feature type="region of interest" description="Disordered" evidence="7">
    <location>
        <begin position="1806"/>
        <end position="1848"/>
    </location>
</feature>
<feature type="compositionally biased region" description="Polar residues" evidence="7">
    <location>
        <begin position="252"/>
        <end position="263"/>
    </location>
</feature>
<dbReference type="EMBL" id="JABDTM020028259">
    <property type="protein sequence ID" value="KAH0809235.1"/>
    <property type="molecule type" value="Genomic_DNA"/>
</dbReference>
<dbReference type="Pfam" id="PF00098">
    <property type="entry name" value="zf-CCHC"/>
    <property type="match status" value="1"/>
</dbReference>
<accession>A0A8J6H6Y6</accession>
<dbReference type="GO" id="GO:0003676">
    <property type="term" value="F:nucleic acid binding"/>
    <property type="evidence" value="ECO:0007669"/>
    <property type="project" value="InterPro"/>
</dbReference>
<evidence type="ECO:0000256" key="7">
    <source>
        <dbReference type="SAM" id="MobiDB-lite"/>
    </source>
</evidence>
<feature type="compositionally biased region" description="Basic and acidic residues" evidence="7">
    <location>
        <begin position="649"/>
        <end position="659"/>
    </location>
</feature>
<dbReference type="PROSITE" id="PS50158">
    <property type="entry name" value="ZF_CCHC"/>
    <property type="match status" value="1"/>
</dbReference>
<reference evidence="9" key="2">
    <citation type="submission" date="2021-08" db="EMBL/GenBank/DDBJ databases">
        <authorList>
            <person name="Eriksson T."/>
        </authorList>
    </citation>
    <scope>NUCLEOTIDE SEQUENCE</scope>
    <source>
        <strain evidence="9">Stoneville</strain>
        <tissue evidence="9">Whole head</tissue>
    </source>
</reference>
<dbReference type="Pfam" id="PF13843">
    <property type="entry name" value="DDE_Tnp_1_7"/>
    <property type="match status" value="1"/>
</dbReference>
<feature type="region of interest" description="Disordered" evidence="7">
    <location>
        <begin position="985"/>
        <end position="1006"/>
    </location>
</feature>
<feature type="compositionally biased region" description="Low complexity" evidence="7">
    <location>
        <begin position="1182"/>
        <end position="1199"/>
    </location>
</feature>
<evidence type="ECO:0000259" key="8">
    <source>
        <dbReference type="PROSITE" id="PS50158"/>
    </source>
</evidence>
<feature type="region of interest" description="Disordered" evidence="7">
    <location>
        <begin position="598"/>
        <end position="702"/>
    </location>
</feature>
<name>A0A8J6H6Y6_TENMO</name>
<evidence type="ECO:0000256" key="6">
    <source>
        <dbReference type="PROSITE-ProRule" id="PRU00047"/>
    </source>
</evidence>
<comment type="caution">
    <text evidence="9">The sequence shown here is derived from an EMBL/GenBank/DDBJ whole genome shotgun (WGS) entry which is preliminary data.</text>
</comment>
<keyword evidence="4" id="KW-0862">Zinc</keyword>
<evidence type="ECO:0000313" key="10">
    <source>
        <dbReference type="Proteomes" id="UP000719412"/>
    </source>
</evidence>
<dbReference type="Gene3D" id="4.10.60.10">
    <property type="entry name" value="Zinc finger, CCHC-type"/>
    <property type="match status" value="1"/>
</dbReference>
<keyword evidence="5" id="KW-0539">Nucleus</keyword>
<dbReference type="InterPro" id="IPR052035">
    <property type="entry name" value="ZnF_BED_domain_contain"/>
</dbReference>
<keyword evidence="3 6" id="KW-0863">Zinc-finger</keyword>
<dbReference type="GO" id="GO:0005634">
    <property type="term" value="C:nucleus"/>
    <property type="evidence" value="ECO:0007669"/>
    <property type="project" value="UniProtKB-SubCell"/>
</dbReference>
<dbReference type="InterPro" id="IPR036875">
    <property type="entry name" value="Znf_CCHC_sf"/>
</dbReference>